<name>A0AAZ3SW19_ONCTS</name>
<evidence type="ECO:0008006" key="4">
    <source>
        <dbReference type="Google" id="ProtNLM"/>
    </source>
</evidence>
<dbReference type="InterPro" id="IPR003409">
    <property type="entry name" value="MORN"/>
</dbReference>
<dbReference type="PANTHER" id="PTHR46917:SF1">
    <property type="entry name" value="MORN REPEAT-CONTAINING PROTEIN 2"/>
    <property type="match status" value="1"/>
</dbReference>
<reference evidence="3" key="1">
    <citation type="journal article" date="2018" name="PLoS ONE">
        <title>Chinook salmon (Oncorhynchus tshawytscha) genome and transcriptome.</title>
        <authorList>
            <person name="Christensen K.A."/>
            <person name="Leong J.S."/>
            <person name="Sakhrani D."/>
            <person name="Biagi C.A."/>
            <person name="Minkley D.R."/>
            <person name="Withler R.E."/>
            <person name="Rondeau E.B."/>
            <person name="Koop B.F."/>
            <person name="Devlin R.H."/>
        </authorList>
    </citation>
    <scope>NUCLEOTIDE SEQUENCE [LARGE SCALE GENOMIC DNA]</scope>
</reference>
<dbReference type="Ensembl" id="ENSOTST00005195960.1">
    <property type="protein sequence ID" value="ENSOTSP00005157188.1"/>
    <property type="gene ID" value="ENSOTSG00005066978.1"/>
</dbReference>
<organism evidence="2 3">
    <name type="scientific">Oncorhynchus tshawytscha</name>
    <name type="common">Chinook salmon</name>
    <name type="synonym">Salmo tshawytscha</name>
    <dbReference type="NCBI Taxonomy" id="74940"/>
    <lineage>
        <taxon>Eukaryota</taxon>
        <taxon>Metazoa</taxon>
        <taxon>Chordata</taxon>
        <taxon>Craniata</taxon>
        <taxon>Vertebrata</taxon>
        <taxon>Euteleostomi</taxon>
        <taxon>Actinopterygii</taxon>
        <taxon>Neopterygii</taxon>
        <taxon>Teleostei</taxon>
        <taxon>Protacanthopterygii</taxon>
        <taxon>Salmoniformes</taxon>
        <taxon>Salmonidae</taxon>
        <taxon>Salmoninae</taxon>
        <taxon>Oncorhynchus</taxon>
    </lineage>
</organism>
<evidence type="ECO:0000313" key="3">
    <source>
        <dbReference type="Proteomes" id="UP000694402"/>
    </source>
</evidence>
<dbReference type="GeneTree" id="ENSGT00940000175997"/>
<dbReference type="PANTHER" id="PTHR46917">
    <property type="entry name" value="MORN REPEAT-CONTAINING PROTEIN 2"/>
    <property type="match status" value="1"/>
</dbReference>
<proteinExistence type="predicted"/>
<protein>
    <recommendedName>
        <fullName evidence="4">MORN repeat-containing protein 2</fullName>
    </recommendedName>
</protein>
<dbReference type="SUPFAM" id="SSF82185">
    <property type="entry name" value="Histone H3 K4-specific methyltransferase SET7/9 N-terminal domain"/>
    <property type="match status" value="1"/>
</dbReference>
<dbReference type="Gene3D" id="2.20.110.10">
    <property type="entry name" value="Histone H3 K4-specific methyltransferase SET7/9 N-terminal domain"/>
    <property type="match status" value="1"/>
</dbReference>
<dbReference type="AlphaFoldDB" id="A0AAZ3SW19"/>
<accession>A0AAZ3SW19</accession>
<dbReference type="Proteomes" id="UP000694402">
    <property type="component" value="Unassembled WGS sequence"/>
</dbReference>
<evidence type="ECO:0000313" key="2">
    <source>
        <dbReference type="Ensembl" id="ENSOTSP00005157188.1"/>
    </source>
</evidence>
<evidence type="ECO:0000256" key="1">
    <source>
        <dbReference type="ARBA" id="ARBA00022737"/>
    </source>
</evidence>
<dbReference type="InterPro" id="IPR052849">
    <property type="entry name" value="MORN_repeat_protein"/>
</dbReference>
<keyword evidence="1" id="KW-0677">Repeat</keyword>
<dbReference type="SMART" id="SM00698">
    <property type="entry name" value="MORN"/>
    <property type="match status" value="1"/>
</dbReference>
<reference evidence="2" key="2">
    <citation type="submission" date="2025-08" db="UniProtKB">
        <authorList>
            <consortium name="Ensembl"/>
        </authorList>
    </citation>
    <scope>IDENTIFICATION</scope>
</reference>
<dbReference type="Pfam" id="PF02493">
    <property type="entry name" value="MORN"/>
    <property type="match status" value="1"/>
</dbReference>
<sequence length="97" mass="10884">MISGWVLCCEWTVLPLFHMEGRGTLEHPSGAMYEGDFKDNMYHGTGTYRFPDGTKYCNSKNRLEGDGKFTDSLGLVWTGGIHNKAAPGLKLKLHMYP</sequence>
<keyword evidence="3" id="KW-1185">Reference proteome</keyword>
<reference evidence="2" key="3">
    <citation type="submission" date="2025-09" db="UniProtKB">
        <authorList>
            <consortium name="Ensembl"/>
        </authorList>
    </citation>
    <scope>IDENTIFICATION</scope>
</reference>